<evidence type="ECO:0000256" key="6">
    <source>
        <dbReference type="ARBA" id="ARBA00022692"/>
    </source>
</evidence>
<proteinExistence type="inferred from homology"/>
<evidence type="ECO:0000313" key="18">
    <source>
        <dbReference type="EMBL" id="AGE95355.1"/>
    </source>
</evidence>
<dbReference type="PANTHER" id="PTHR14226">
    <property type="entry name" value="NEUROPATHY TARGET ESTERASE/SWISS CHEESE D.MELANOGASTER"/>
    <property type="match status" value="1"/>
</dbReference>
<feature type="signal peptide" evidence="15">
    <location>
        <begin position="1"/>
        <end position="18"/>
    </location>
</feature>
<dbReference type="EC" id="3.1.1.5" evidence="3"/>
<feature type="short sequence motif" description="DGA/G" evidence="14">
    <location>
        <begin position="761"/>
        <end position="763"/>
    </location>
</feature>
<dbReference type="Pfam" id="PF01734">
    <property type="entry name" value="Patatin"/>
    <property type="match status" value="1"/>
</dbReference>
<dbReference type="PROSITE" id="PS50042">
    <property type="entry name" value="CNMP_BINDING_3"/>
    <property type="match status" value="2"/>
</dbReference>
<evidence type="ECO:0000256" key="1">
    <source>
        <dbReference type="ARBA" id="ARBA00004370"/>
    </source>
</evidence>
<feature type="short sequence motif" description="GXSXG" evidence="14">
    <location>
        <begin position="641"/>
        <end position="645"/>
    </location>
</feature>
<evidence type="ECO:0000256" key="14">
    <source>
        <dbReference type="PROSITE-ProRule" id="PRU01161"/>
    </source>
</evidence>
<organism evidence="18">
    <name type="scientific">Encephalitozoon cuniculi</name>
    <name type="common">Microsporidian parasite</name>
    <dbReference type="NCBI Taxonomy" id="6035"/>
    <lineage>
        <taxon>Eukaryota</taxon>
        <taxon>Fungi</taxon>
        <taxon>Fungi incertae sedis</taxon>
        <taxon>Microsporidia</taxon>
        <taxon>Unikaryonidae</taxon>
        <taxon>Encephalitozoon</taxon>
    </lineage>
</organism>
<dbReference type="VEuPathDB" id="MicrosporidiaDB:M970_050020"/>
<feature type="active site" description="Nucleophile" evidence="14">
    <location>
        <position position="643"/>
    </location>
</feature>
<dbReference type="InterPro" id="IPR014710">
    <property type="entry name" value="RmlC-like_jellyroll"/>
</dbReference>
<feature type="chain" id="PRO_5004015220" description="Lysophospholipase NTE1" evidence="15">
    <location>
        <begin position="19"/>
        <end position="905"/>
    </location>
</feature>
<keyword evidence="15" id="KW-0732">Signal</keyword>
<evidence type="ECO:0000256" key="5">
    <source>
        <dbReference type="ARBA" id="ARBA00019324"/>
    </source>
</evidence>
<dbReference type="EMBL" id="KC513607">
    <property type="protein sequence ID" value="AGE95355.1"/>
    <property type="molecule type" value="Genomic_DNA"/>
</dbReference>
<sequence length="905" mass="102955">MVSLSLLIAIIVVTGLLAGFRHYGSSRCRTVPFKIKSRSIEKTASTRLLGMSLEDAMKRYPLFNFYPGQSIREILSSWERVTYGNGETIAAPGFILQGLVEIWYREHLVCVKEKGSFLNGSMELLGYSTRGTKKARGSVEVLLIDASLVRDNIWYILFSMLRKSCIEIACRYFELESKLVEKETMKIKDDGQGHLDLFLSFLNEKLLLNLDDGKEILRRDIEARLIGRGETIKDSEESMDYIMYVVSGEILVLAGESAFVFGKGSVFGYFSLFFDLYSSIKIQAREDSSVLLCSSSVLLKFGLDEKKFDHSMLLDIDESLHIIDESAEWMRLLPGDMIAQKGDASKEIFYIGAGSVKSASGESSSGTVIGGKECIFGESWNESSIATRITDVVRIPSLLVDYFLERDKSFFKKYTKRLFESGNKANGKIVSIIPVGQYKDIESFSRKLKSAIGASSLLLSRRDVVEILARRAFDTTEEVRFMDYLTKMSRRYEIILIYVENEYSRLLRYLLNFSDVLLAVGTTFADIPEYNVYCRIEFVKIYEERRASDERSVKKSKKINHGPRCLESRKESFGQYDRVHHVLFPSKTMLFCSKDFQRLARSLLGKRIGLVLGGGGARGLAHIGVIQALEEEGIPIDCVGGTSMGAFIGALYAKECNNYYVFKQAKRFSRKMSNIWILLLDLTYPICSMFSGHAFNRSLHSIFGDGLIQDLWLEYFCITTNIVSYEEEVHRNGMVWRYVRASMGLCGYLPPICDNKKLLVDGGYLNNVPADVMMGMQVEKIITVDVGTVLENDHFDYGDTLSGFTILFNKFFGNKKFVTMEEIQYRLAYISTERKMKELEANGNIIMLRPDLGKYRTMDFKKFDEIVACGYQSTKNAIAKWKQEGTYDVLFFSLKKQTPKRRYSV</sequence>
<dbReference type="PROSITE" id="PS01237">
    <property type="entry name" value="UPF0028"/>
    <property type="match status" value="1"/>
</dbReference>
<evidence type="ECO:0000259" key="16">
    <source>
        <dbReference type="PROSITE" id="PS50042"/>
    </source>
</evidence>
<evidence type="ECO:0000256" key="13">
    <source>
        <dbReference type="ARBA" id="ARBA00033005"/>
    </source>
</evidence>
<evidence type="ECO:0000256" key="11">
    <source>
        <dbReference type="ARBA" id="ARBA00023136"/>
    </source>
</evidence>
<name>M1K8G5_ENCCN</name>
<dbReference type="VEuPathDB" id="MicrosporidiaDB:AEWQ_050020"/>
<dbReference type="PANTHER" id="PTHR14226:SF29">
    <property type="entry name" value="NEUROPATHY TARGET ESTERASE SWS"/>
    <property type="match status" value="1"/>
</dbReference>
<evidence type="ECO:0000256" key="3">
    <source>
        <dbReference type="ARBA" id="ARBA00013274"/>
    </source>
</evidence>
<feature type="active site" description="Proton acceptor" evidence="14">
    <location>
        <position position="761"/>
    </location>
</feature>
<dbReference type="VEuPathDB" id="MicrosporidiaDB:AEWD_050020"/>
<comment type="subcellular location">
    <subcellularLocation>
        <location evidence="1">Membrane</location>
    </subcellularLocation>
</comment>
<dbReference type="InterPro" id="IPR001423">
    <property type="entry name" value="LysoPLipase_patatin_CS"/>
</dbReference>
<feature type="short sequence motif" description="GXGXXG" evidence="14">
    <location>
        <begin position="614"/>
        <end position="619"/>
    </location>
</feature>
<dbReference type="SUPFAM" id="SSF52151">
    <property type="entry name" value="FabD/lysophospholipase-like"/>
    <property type="match status" value="1"/>
</dbReference>
<evidence type="ECO:0000256" key="12">
    <source>
        <dbReference type="ARBA" id="ARBA00032944"/>
    </source>
</evidence>
<protein>
    <recommendedName>
        <fullName evidence="4">Lysophospholipase NTE1</fullName>
        <ecNumber evidence="3">3.1.1.5</ecNumber>
    </recommendedName>
    <alternativeName>
        <fullName evidence="13">Intracellular phospholipase B</fullName>
    </alternativeName>
    <alternativeName>
        <fullName evidence="5">Lysophospholipase nte1</fullName>
    </alternativeName>
    <alternativeName>
        <fullName evidence="12">Neuropathy target esterase homolog</fullName>
    </alternativeName>
</protein>
<dbReference type="GO" id="GO:0046470">
    <property type="term" value="P:phosphatidylcholine metabolic process"/>
    <property type="evidence" value="ECO:0007669"/>
    <property type="project" value="InterPro"/>
</dbReference>
<keyword evidence="11" id="KW-0472">Membrane</keyword>
<keyword evidence="10 14" id="KW-0443">Lipid metabolism</keyword>
<evidence type="ECO:0000256" key="8">
    <source>
        <dbReference type="ARBA" id="ARBA00022963"/>
    </source>
</evidence>
<feature type="domain" description="Cyclic nucleotide-binding" evidence="16">
    <location>
        <begin position="314"/>
        <end position="378"/>
    </location>
</feature>
<evidence type="ECO:0000256" key="9">
    <source>
        <dbReference type="ARBA" id="ARBA00022989"/>
    </source>
</evidence>
<evidence type="ECO:0000256" key="15">
    <source>
        <dbReference type="SAM" id="SignalP"/>
    </source>
</evidence>
<comment type="similarity">
    <text evidence="2">Belongs to the NTE family.</text>
</comment>
<dbReference type="InterPro" id="IPR000595">
    <property type="entry name" value="cNMP-bd_dom"/>
</dbReference>
<dbReference type="Gene3D" id="3.40.1090.10">
    <property type="entry name" value="Cytosolic phospholipase A2 catalytic domain"/>
    <property type="match status" value="2"/>
</dbReference>
<gene>
    <name evidence="18" type="ORF">ECU05_0070</name>
</gene>
<feature type="domain" description="PNPLA" evidence="17">
    <location>
        <begin position="610"/>
        <end position="774"/>
    </location>
</feature>
<dbReference type="Pfam" id="PF24179">
    <property type="entry name" value="NTE_Ploop"/>
    <property type="match status" value="1"/>
</dbReference>
<dbReference type="GO" id="GO:0004622">
    <property type="term" value="F:phosphatidylcholine lysophospholipase activity"/>
    <property type="evidence" value="ECO:0007669"/>
    <property type="project" value="UniProtKB-EC"/>
</dbReference>
<feature type="domain" description="Cyclic nucleotide-binding" evidence="16">
    <location>
        <begin position="198"/>
        <end position="291"/>
    </location>
</feature>
<keyword evidence="8 14" id="KW-0442">Lipid degradation</keyword>
<reference evidence="18" key="1">
    <citation type="journal article" date="2013" name="Eukaryot. Cell">
        <title>Extremely Reduced Levels of Heterozygosity in the Vertebrate Pathogen Encephalitozoon cuniculi.</title>
        <authorList>
            <person name="Selman M."/>
            <person name="Sak B."/>
            <person name="Kvac M."/>
            <person name="Farinelli L."/>
            <person name="Weiss L.M."/>
            <person name="Corradi N."/>
        </authorList>
    </citation>
    <scope>NUCLEOTIDE SEQUENCE</scope>
</reference>
<dbReference type="InterPro" id="IPR016035">
    <property type="entry name" value="Acyl_Trfase/lysoPLipase"/>
</dbReference>
<keyword evidence="7 14" id="KW-0378">Hydrolase</keyword>
<evidence type="ECO:0000256" key="4">
    <source>
        <dbReference type="ARBA" id="ARBA00018317"/>
    </source>
</evidence>
<dbReference type="GO" id="GO:0016020">
    <property type="term" value="C:membrane"/>
    <property type="evidence" value="ECO:0007669"/>
    <property type="project" value="UniProtKB-SubCell"/>
</dbReference>
<dbReference type="GO" id="GO:0005783">
    <property type="term" value="C:endoplasmic reticulum"/>
    <property type="evidence" value="ECO:0007669"/>
    <property type="project" value="TreeGrafter"/>
</dbReference>
<dbReference type="SUPFAM" id="SSF51206">
    <property type="entry name" value="cAMP-binding domain-like"/>
    <property type="match status" value="3"/>
</dbReference>
<dbReference type="VEuPathDB" id="MicrosporidiaDB:AEWR_050020"/>
<dbReference type="InterPro" id="IPR050301">
    <property type="entry name" value="NTE"/>
</dbReference>
<dbReference type="InterPro" id="IPR002641">
    <property type="entry name" value="PNPLA_dom"/>
</dbReference>
<keyword evidence="6" id="KW-0812">Transmembrane</keyword>
<evidence type="ECO:0000256" key="7">
    <source>
        <dbReference type="ARBA" id="ARBA00022801"/>
    </source>
</evidence>
<dbReference type="GO" id="GO:0016042">
    <property type="term" value="P:lipid catabolic process"/>
    <property type="evidence" value="ECO:0007669"/>
    <property type="project" value="UniProtKB-UniRule"/>
</dbReference>
<dbReference type="AlphaFoldDB" id="M1K8G5"/>
<dbReference type="Gene3D" id="2.60.120.10">
    <property type="entry name" value="Jelly Rolls"/>
    <property type="match status" value="2"/>
</dbReference>
<evidence type="ECO:0000256" key="10">
    <source>
        <dbReference type="ARBA" id="ARBA00023098"/>
    </source>
</evidence>
<dbReference type="PROSITE" id="PS51635">
    <property type="entry name" value="PNPLA"/>
    <property type="match status" value="1"/>
</dbReference>
<evidence type="ECO:0000256" key="2">
    <source>
        <dbReference type="ARBA" id="ARBA00006636"/>
    </source>
</evidence>
<dbReference type="InterPro" id="IPR018490">
    <property type="entry name" value="cNMP-bd_dom_sf"/>
</dbReference>
<keyword evidence="9" id="KW-1133">Transmembrane helix</keyword>
<dbReference type="InterPro" id="IPR056556">
    <property type="entry name" value="NTE1_P-loop_dom"/>
</dbReference>
<evidence type="ECO:0000259" key="17">
    <source>
        <dbReference type="PROSITE" id="PS51635"/>
    </source>
</evidence>
<accession>M1K8G5</accession>
<dbReference type="VEuPathDB" id="MicrosporidiaDB:ECU05_0070"/>